<dbReference type="Pfam" id="PF22939">
    <property type="entry name" value="WHD_GPIID"/>
    <property type="match status" value="1"/>
</dbReference>
<dbReference type="Pfam" id="PF24883">
    <property type="entry name" value="NPHP3_N"/>
    <property type="match status" value="1"/>
</dbReference>
<feature type="domain" description="C2H2-type" evidence="5">
    <location>
        <begin position="1299"/>
        <end position="1325"/>
    </location>
</feature>
<evidence type="ECO:0000256" key="3">
    <source>
        <dbReference type="SAM" id="Coils"/>
    </source>
</evidence>
<evidence type="ECO:0000313" key="7">
    <source>
        <dbReference type="Proteomes" id="UP001610563"/>
    </source>
</evidence>
<keyword evidence="3" id="KW-0175">Coiled coil</keyword>
<dbReference type="Pfam" id="PF01048">
    <property type="entry name" value="PNP_UDP_1"/>
    <property type="match status" value="1"/>
</dbReference>
<keyword evidence="2" id="KW-0479">Metal-binding</keyword>
<evidence type="ECO:0000256" key="2">
    <source>
        <dbReference type="PROSITE-ProRule" id="PRU00042"/>
    </source>
</evidence>
<dbReference type="InterPro" id="IPR054471">
    <property type="entry name" value="GPIID_WHD"/>
</dbReference>
<dbReference type="SMART" id="SM00355">
    <property type="entry name" value="ZnF_C2H2"/>
    <property type="match status" value="4"/>
</dbReference>
<dbReference type="Proteomes" id="UP001610563">
    <property type="component" value="Unassembled WGS sequence"/>
</dbReference>
<gene>
    <name evidence="6" type="ORF">BJX66DRAFT_333527</name>
</gene>
<name>A0ABR4GIK5_9EURO</name>
<dbReference type="Gene3D" id="3.40.50.300">
    <property type="entry name" value="P-loop containing nucleotide triphosphate hydrolases"/>
    <property type="match status" value="1"/>
</dbReference>
<sequence>MNGQHRPRPSNRDEFDVAIICALWLESNAILCALDEFWDEAPHEYGKVAGDENSYAFGRLGRHAVVVVTLPRMGKTNAASAASTLKVSFNSIKLALLVGICGAVPIKDDRTEIILGDVVISEMLVELDCGREREDGFERRRDTMFEAPRPPEEVAGLLNQLKTPFRLSKLQDGLAQHLERLMQSASIETSYPVVSQDRLFQPTYIHKHRAGCDGCSAQDATCEVASRASCEELGCESDRLVPRSRLPITLADQRPTHRVHFGSIGTADTVMRSAKRRDELARKEGIIAFEMEGAGVWTKFNCIIIKGVCDYADSHKNKDWQRYAAGVAAAAAKEVLRQYAPPDRPSRPPISDSRSNTSPRSVGSSRTLSGQLSYYSSDEHQKIFDRVLGDLEGRFTADQVTRFRETDLPALKRELGKTQREQNKNKELRNLRRLEIFIDKFDQFGQVLQGTIGDTDHMGYVWGPVKHLLMIARGHSDLLDALLSAYEKIGDEMPTLGNSCEVFKYYPYLLGILARLFVDLMEFHEKALELYSGRALKAIFTPLWQDYKPMFQGILNRMKAHTRLIDEKTRAIYSHPGQYELDAREIDVHLQQLQDDASKLEQEEDKRKQDMYDDVLNWFAVPEPDESDESKHGIICRDLRRYPGSGGWILDTPEVKKWLSSDLEQSGSPILWIHGRPGTGKTYLASVIIEECKTDENAVTCYFYCEESAELKTSAIAVLRGILAQLVKSHQELAPYCRSKRNTSGVSILTDLSVANTLIETFCERVPRLYIVIDGLDECDKGLKDLLETLKNLVAKSDRYSPEKLRVLLLSRTMQEIKIAIPDAAILPLKPTHNSADIKKYCQLRSRELQKFDFSEEALNNVLERICIQADGMFLFAKLVINNLRSQPNRRAFYKEISPECLPTKLNEAYDRILKRLERDLHPNQFEHTQLLLGWLECSKRPLKWTEVRLAFSIDMGTSEIRNDLDMDLNLVDDAEELCGSLVQRLKGNRVELVHTTAKQFIRLHHKSINLEGAAECDLTVRCLRYLTLDIFRSDTEDGDLRRYAKRGDLALQDYAVPAWPLQIRTLVEQGDQILKGGVISVDSNPTSQVDRITHELQRFVHFYAESLAEIDQPRTTDCESFQSYPFYEDLVRIWEHICATQRQDLDSRNKVSLAQLSSTLARNREVLEDLSQDPTFKNFTTLYDAYPFRCPKLTCFWFQEGFRTADLRESHTNHHELPFRCGVESCNRATFGFRSNNEVKAHMKRYHPEDVDLSESFTGLARPEVNQTRWECPECHRFFVRRNILEDHIRAHKGERPHCCGECGRGFTRRSDMKRHERIHERRR</sequence>
<feature type="domain" description="C2H2-type" evidence="5">
    <location>
        <begin position="1271"/>
        <end position="1298"/>
    </location>
</feature>
<keyword evidence="1" id="KW-0677">Repeat</keyword>
<organism evidence="6 7">
    <name type="scientific">Aspergillus keveii</name>
    <dbReference type="NCBI Taxonomy" id="714993"/>
    <lineage>
        <taxon>Eukaryota</taxon>
        <taxon>Fungi</taxon>
        <taxon>Dikarya</taxon>
        <taxon>Ascomycota</taxon>
        <taxon>Pezizomycotina</taxon>
        <taxon>Eurotiomycetes</taxon>
        <taxon>Eurotiomycetidae</taxon>
        <taxon>Eurotiales</taxon>
        <taxon>Aspergillaceae</taxon>
        <taxon>Aspergillus</taxon>
        <taxon>Aspergillus subgen. Nidulantes</taxon>
    </lineage>
</organism>
<dbReference type="PROSITE" id="PS50157">
    <property type="entry name" value="ZINC_FINGER_C2H2_2"/>
    <property type="match status" value="2"/>
</dbReference>
<protein>
    <recommendedName>
        <fullName evidence="5">C2H2-type domain-containing protein</fullName>
    </recommendedName>
</protein>
<dbReference type="Gene3D" id="3.30.160.60">
    <property type="entry name" value="Classic Zinc Finger"/>
    <property type="match status" value="2"/>
</dbReference>
<comment type="caution">
    <text evidence="6">The sequence shown here is derived from an EMBL/GenBank/DDBJ whole genome shotgun (WGS) entry which is preliminary data.</text>
</comment>
<dbReference type="Pfam" id="PF24809">
    <property type="entry name" value="DUF7708"/>
    <property type="match status" value="1"/>
</dbReference>
<dbReference type="SUPFAM" id="SSF53167">
    <property type="entry name" value="Purine and uridine phosphorylases"/>
    <property type="match status" value="1"/>
</dbReference>
<feature type="compositionally biased region" description="Polar residues" evidence="4">
    <location>
        <begin position="356"/>
        <end position="368"/>
    </location>
</feature>
<dbReference type="SUPFAM" id="SSF52540">
    <property type="entry name" value="P-loop containing nucleoside triphosphate hydrolases"/>
    <property type="match status" value="1"/>
</dbReference>
<accession>A0ABR4GIK5</accession>
<reference evidence="6 7" key="1">
    <citation type="submission" date="2024-07" db="EMBL/GenBank/DDBJ databases">
        <title>Section-level genome sequencing and comparative genomics of Aspergillus sections Usti and Cavernicolus.</title>
        <authorList>
            <consortium name="Lawrence Berkeley National Laboratory"/>
            <person name="Nybo J.L."/>
            <person name="Vesth T.C."/>
            <person name="Theobald S."/>
            <person name="Frisvad J.C."/>
            <person name="Larsen T.O."/>
            <person name="Kjaerboelling I."/>
            <person name="Rothschild-Mancinelli K."/>
            <person name="Lyhne E.K."/>
            <person name="Kogle M.E."/>
            <person name="Barry K."/>
            <person name="Clum A."/>
            <person name="Na H."/>
            <person name="Ledsgaard L."/>
            <person name="Lin J."/>
            <person name="Lipzen A."/>
            <person name="Kuo A."/>
            <person name="Riley R."/>
            <person name="Mondo S."/>
            <person name="Labutti K."/>
            <person name="Haridas S."/>
            <person name="Pangalinan J."/>
            <person name="Salamov A.A."/>
            <person name="Simmons B.A."/>
            <person name="Magnuson J.K."/>
            <person name="Chen J."/>
            <person name="Drula E."/>
            <person name="Henrissat B."/>
            <person name="Wiebenga A."/>
            <person name="Lubbers R.J."/>
            <person name="Gomes A.C."/>
            <person name="Makela M.R."/>
            <person name="Stajich J."/>
            <person name="Grigoriev I.V."/>
            <person name="Mortensen U.H."/>
            <person name="De Vries R.P."/>
            <person name="Baker S.E."/>
            <person name="Andersen M.R."/>
        </authorList>
    </citation>
    <scope>NUCLEOTIDE SEQUENCE [LARGE SCALE GENOMIC DNA]</scope>
    <source>
        <strain evidence="6 7">CBS 209.92</strain>
    </source>
</reference>
<dbReference type="InterPro" id="IPR027417">
    <property type="entry name" value="P-loop_NTPase"/>
</dbReference>
<dbReference type="EMBL" id="JBFTWV010000010">
    <property type="protein sequence ID" value="KAL2798853.1"/>
    <property type="molecule type" value="Genomic_DNA"/>
</dbReference>
<dbReference type="Gene3D" id="3.40.50.1580">
    <property type="entry name" value="Nucleoside phosphorylase domain"/>
    <property type="match status" value="1"/>
</dbReference>
<dbReference type="InterPro" id="IPR035994">
    <property type="entry name" value="Nucleoside_phosphorylase_sf"/>
</dbReference>
<evidence type="ECO:0000313" key="6">
    <source>
        <dbReference type="EMBL" id="KAL2798853.1"/>
    </source>
</evidence>
<evidence type="ECO:0000259" key="5">
    <source>
        <dbReference type="PROSITE" id="PS50157"/>
    </source>
</evidence>
<proteinExistence type="predicted"/>
<evidence type="ECO:0000256" key="4">
    <source>
        <dbReference type="SAM" id="MobiDB-lite"/>
    </source>
</evidence>
<keyword evidence="7" id="KW-1185">Reference proteome</keyword>
<dbReference type="InterPro" id="IPR000845">
    <property type="entry name" value="Nucleoside_phosphorylase_d"/>
</dbReference>
<dbReference type="InterPro" id="IPR013087">
    <property type="entry name" value="Znf_C2H2_type"/>
</dbReference>
<dbReference type="InterPro" id="IPR056125">
    <property type="entry name" value="DUF7708"/>
</dbReference>
<feature type="region of interest" description="Disordered" evidence="4">
    <location>
        <begin position="339"/>
        <end position="368"/>
    </location>
</feature>
<dbReference type="SUPFAM" id="SSF57667">
    <property type="entry name" value="beta-beta-alpha zinc fingers"/>
    <property type="match status" value="1"/>
</dbReference>
<evidence type="ECO:0000256" key="1">
    <source>
        <dbReference type="ARBA" id="ARBA00022737"/>
    </source>
</evidence>
<dbReference type="PROSITE" id="PS00028">
    <property type="entry name" value="ZINC_FINGER_C2H2_1"/>
    <property type="match status" value="2"/>
</dbReference>
<dbReference type="InterPro" id="IPR036236">
    <property type="entry name" value="Znf_C2H2_sf"/>
</dbReference>
<keyword evidence="2" id="KW-0863">Zinc-finger</keyword>
<dbReference type="InterPro" id="IPR056884">
    <property type="entry name" value="NPHP3-like_N"/>
</dbReference>
<dbReference type="PANTHER" id="PTHR10039:SF14">
    <property type="entry name" value="NACHT DOMAIN-CONTAINING PROTEIN"/>
    <property type="match status" value="1"/>
</dbReference>
<keyword evidence="2" id="KW-0862">Zinc</keyword>
<feature type="coiled-coil region" evidence="3">
    <location>
        <begin position="583"/>
        <end position="610"/>
    </location>
</feature>
<dbReference type="PANTHER" id="PTHR10039">
    <property type="entry name" value="AMELOGENIN"/>
    <property type="match status" value="1"/>
</dbReference>